<protein>
    <submittedName>
        <fullName evidence="2">MBL fold metallo-hydrolase</fullName>
    </submittedName>
</protein>
<evidence type="ECO:0000313" key="2">
    <source>
        <dbReference type="EMBL" id="RAZ67324.1"/>
    </source>
</evidence>
<dbReference type="SMART" id="SM00849">
    <property type="entry name" value="Lactamase_B"/>
    <property type="match status" value="1"/>
</dbReference>
<organism evidence="2 3">
    <name type="scientific">Planococcus maitriensis</name>
    <dbReference type="NCBI Taxonomy" id="221799"/>
    <lineage>
        <taxon>Bacteria</taxon>
        <taxon>Bacillati</taxon>
        <taxon>Bacillota</taxon>
        <taxon>Bacilli</taxon>
        <taxon>Bacillales</taxon>
        <taxon>Caryophanaceae</taxon>
        <taxon>Planococcus</taxon>
    </lineage>
</organism>
<name>A0A365K3Z4_9BACL</name>
<proteinExistence type="predicted"/>
<keyword evidence="3" id="KW-1185">Reference proteome</keyword>
<dbReference type="Proteomes" id="UP000251869">
    <property type="component" value="Unassembled WGS sequence"/>
</dbReference>
<accession>A0A365K3Z4</accession>
<dbReference type="Pfam" id="PF00753">
    <property type="entry name" value="Lactamase_B"/>
    <property type="match status" value="1"/>
</dbReference>
<dbReference type="PANTHER" id="PTHR23131">
    <property type="entry name" value="ENDORIBONUCLEASE LACTB2"/>
    <property type="match status" value="1"/>
</dbReference>
<evidence type="ECO:0000313" key="3">
    <source>
        <dbReference type="Proteomes" id="UP000251869"/>
    </source>
</evidence>
<dbReference type="AlphaFoldDB" id="A0A365K3Z4"/>
<dbReference type="OrthoDB" id="235784at2"/>
<dbReference type="EMBL" id="QLZQ01000004">
    <property type="protein sequence ID" value="RAZ67324.1"/>
    <property type="molecule type" value="Genomic_DNA"/>
</dbReference>
<dbReference type="Gene3D" id="3.60.15.10">
    <property type="entry name" value="Ribonuclease Z/Hydroxyacylglutathione hydrolase-like"/>
    <property type="match status" value="1"/>
</dbReference>
<dbReference type="InterPro" id="IPR036866">
    <property type="entry name" value="RibonucZ/Hydroxyglut_hydro"/>
</dbReference>
<comment type="caution">
    <text evidence="2">The sequence shown here is derived from an EMBL/GenBank/DDBJ whole genome shotgun (WGS) entry which is preliminary data.</text>
</comment>
<dbReference type="InterPro" id="IPR001279">
    <property type="entry name" value="Metallo-B-lactamas"/>
</dbReference>
<sequence>MEGFKMLKKRAEAGEKNKVSYLNGTIQFRGISLNVYSYLADGVLIDTGARSLRKYFEPFIDRADFDQVVLTHYHEDHSGNAAHIERTRNTPIYLSGKTIDACAQAADYPLYRKLFWGKRKPFHANALPDSFTSRNATWDVIATPGHAHDHQAFFNRDTGQMFTGDLFVNERTKVVLAEENIPQLITSLERVLRYDFGDVFCSHAGFVEGGRQALERKRDYLLGIQQDAFALRQQGYGAKEIRDRLLPKTYPITTLSRGEWDSLHLITSLLEDSR</sequence>
<gene>
    <name evidence="2" type="ORF">DP119_11200</name>
</gene>
<dbReference type="GO" id="GO:0016787">
    <property type="term" value="F:hydrolase activity"/>
    <property type="evidence" value="ECO:0007669"/>
    <property type="project" value="UniProtKB-KW"/>
</dbReference>
<dbReference type="InterPro" id="IPR050662">
    <property type="entry name" value="Sec-metab_biosynth-thioest"/>
</dbReference>
<reference evidence="2 3" key="1">
    <citation type="submission" date="2018-06" db="EMBL/GenBank/DDBJ databases">
        <title>The draft genome sequences of strains SCU63 and S1.</title>
        <authorList>
            <person name="Gan L."/>
        </authorList>
    </citation>
    <scope>NUCLEOTIDE SEQUENCE [LARGE SCALE GENOMIC DNA]</scope>
    <source>
        <strain evidence="2 3">S1</strain>
    </source>
</reference>
<dbReference type="SUPFAM" id="SSF56281">
    <property type="entry name" value="Metallo-hydrolase/oxidoreductase"/>
    <property type="match status" value="1"/>
</dbReference>
<feature type="domain" description="Metallo-beta-lactamase" evidence="1">
    <location>
        <begin position="34"/>
        <end position="203"/>
    </location>
</feature>
<keyword evidence="2" id="KW-0378">Hydrolase</keyword>
<evidence type="ECO:0000259" key="1">
    <source>
        <dbReference type="SMART" id="SM00849"/>
    </source>
</evidence>